<dbReference type="Proteomes" id="UP001153069">
    <property type="component" value="Unassembled WGS sequence"/>
</dbReference>
<dbReference type="PANTHER" id="PTHR33281">
    <property type="entry name" value="UPF0187 PROTEIN YNEE"/>
    <property type="match status" value="1"/>
</dbReference>
<accession>A0A9N8H413</accession>
<sequence length="634" mass="71737">MGERRTMYKARRNLIRSGTTCSRRGRGKRSLVGSDYLASRYQLLLAALSALLCSRSSLSFAFTPKSFSRRRDGGCLRVEQRQFSTERRSFTKAFRTRSRIVSHFHIHEADTDCGSIQHTSTTNLDSSFLLYLDPLDKAIPVFQNLTDASASATNDQPDLTSISADTLITETEKVREKKIHSSSRSEPATKSPLFSPTVPSVEADPKPKHIRDQDNCQFRRGAPDDSMDRFAHDVTTVLKDIRKQGYDPSLPKLFRYIKMPSFTNLWTKRDWDLHTSRFRHLKYLWSIPTSRLVRRIAPQMVALAIWACAACWMCSKEFDGILSRAVLPLAPLSLVSTFVAGLLTLRSNQGLTRLNEGRLAFGKVVLYTREMAQMIATVVYPRNPALGLLAARHVALFGWLMKDFLRHYDEDYTRPLQPYQPNKCHEADVVTTMLPPRTRADYNNSHNPIITTCSMDARFILQQRKKPVAICTRLRQIFGSMQHVLTTSEQSRLDACAQQLNKCIMVCERIRASPIPPLYTAHAGRLLMFYLFFLPLALRGSSLLNNVGTILTTMVVGYAMLGLDEISHVLEEPFRLMPLYHLSKNSMKDVADSMVCMPPPLLLEDDESDDYGIGGDGASLGADGLDYERIPAYW</sequence>
<protein>
    <submittedName>
        <fullName evidence="9">UPF0187 protein</fullName>
    </submittedName>
</protein>
<feature type="region of interest" description="Disordered" evidence="8">
    <location>
        <begin position="173"/>
        <end position="222"/>
    </location>
</feature>
<evidence type="ECO:0000256" key="8">
    <source>
        <dbReference type="SAM" id="MobiDB-lite"/>
    </source>
</evidence>
<dbReference type="Pfam" id="PF25539">
    <property type="entry name" value="Bestrophin_2"/>
    <property type="match status" value="1"/>
</dbReference>
<feature type="compositionally biased region" description="Basic and acidic residues" evidence="8">
    <location>
        <begin position="203"/>
        <end position="214"/>
    </location>
</feature>
<keyword evidence="2" id="KW-0813">Transport</keyword>
<feature type="compositionally biased region" description="Polar residues" evidence="8">
    <location>
        <begin position="182"/>
        <end position="198"/>
    </location>
</feature>
<organism evidence="9 10">
    <name type="scientific">Seminavis robusta</name>
    <dbReference type="NCBI Taxonomy" id="568900"/>
    <lineage>
        <taxon>Eukaryota</taxon>
        <taxon>Sar</taxon>
        <taxon>Stramenopiles</taxon>
        <taxon>Ochrophyta</taxon>
        <taxon>Bacillariophyta</taxon>
        <taxon>Bacillariophyceae</taxon>
        <taxon>Bacillariophycidae</taxon>
        <taxon>Naviculales</taxon>
        <taxon>Naviculaceae</taxon>
        <taxon>Seminavis</taxon>
    </lineage>
</organism>
<evidence type="ECO:0000313" key="9">
    <source>
        <dbReference type="EMBL" id="CAB9500021.1"/>
    </source>
</evidence>
<evidence type="ECO:0000256" key="5">
    <source>
        <dbReference type="ARBA" id="ARBA00022989"/>
    </source>
</evidence>
<evidence type="ECO:0000256" key="4">
    <source>
        <dbReference type="ARBA" id="ARBA00022692"/>
    </source>
</evidence>
<name>A0A9N8H413_9STRA</name>
<dbReference type="InterPro" id="IPR044669">
    <property type="entry name" value="YneE/VCCN1/2-like"/>
</dbReference>
<comment type="subcellular location">
    <subcellularLocation>
        <location evidence="1">Cell membrane</location>
        <topology evidence="1">Multi-pass membrane protein</topology>
    </subcellularLocation>
</comment>
<evidence type="ECO:0000256" key="2">
    <source>
        <dbReference type="ARBA" id="ARBA00022448"/>
    </source>
</evidence>
<gene>
    <name evidence="9" type="ORF">SEMRO_74_G040640.1</name>
</gene>
<proteinExistence type="predicted"/>
<keyword evidence="4" id="KW-0812">Transmembrane</keyword>
<dbReference type="GO" id="GO:0005254">
    <property type="term" value="F:chloride channel activity"/>
    <property type="evidence" value="ECO:0007669"/>
    <property type="project" value="InterPro"/>
</dbReference>
<comment type="caution">
    <text evidence="9">The sequence shown here is derived from an EMBL/GenBank/DDBJ whole genome shotgun (WGS) entry which is preliminary data.</text>
</comment>
<evidence type="ECO:0000256" key="1">
    <source>
        <dbReference type="ARBA" id="ARBA00004651"/>
    </source>
</evidence>
<evidence type="ECO:0000256" key="7">
    <source>
        <dbReference type="ARBA" id="ARBA00023136"/>
    </source>
</evidence>
<evidence type="ECO:0000313" key="10">
    <source>
        <dbReference type="Proteomes" id="UP001153069"/>
    </source>
</evidence>
<keyword evidence="5" id="KW-1133">Transmembrane helix</keyword>
<reference evidence="9" key="1">
    <citation type="submission" date="2020-06" db="EMBL/GenBank/DDBJ databases">
        <authorList>
            <consortium name="Plant Systems Biology data submission"/>
        </authorList>
    </citation>
    <scope>NUCLEOTIDE SEQUENCE</scope>
    <source>
        <strain evidence="9">D6</strain>
    </source>
</reference>
<keyword evidence="3" id="KW-1003">Cell membrane</keyword>
<keyword evidence="7" id="KW-0472">Membrane</keyword>
<dbReference type="AlphaFoldDB" id="A0A9N8H413"/>
<dbReference type="OrthoDB" id="1368at2759"/>
<dbReference type="EMBL" id="CAICTM010000073">
    <property type="protein sequence ID" value="CAB9500021.1"/>
    <property type="molecule type" value="Genomic_DNA"/>
</dbReference>
<keyword evidence="6" id="KW-0406">Ion transport</keyword>
<evidence type="ECO:0000256" key="6">
    <source>
        <dbReference type="ARBA" id="ARBA00023065"/>
    </source>
</evidence>
<keyword evidence="10" id="KW-1185">Reference proteome</keyword>
<evidence type="ECO:0000256" key="3">
    <source>
        <dbReference type="ARBA" id="ARBA00022475"/>
    </source>
</evidence>
<dbReference type="PANTHER" id="PTHR33281:SF19">
    <property type="entry name" value="VOLTAGE-DEPENDENT ANION CHANNEL-FORMING PROTEIN YNEE"/>
    <property type="match status" value="1"/>
</dbReference>
<dbReference type="GO" id="GO:0005886">
    <property type="term" value="C:plasma membrane"/>
    <property type="evidence" value="ECO:0007669"/>
    <property type="project" value="UniProtKB-SubCell"/>
</dbReference>